<feature type="transmembrane region" description="Helical" evidence="1">
    <location>
        <begin position="84"/>
        <end position="102"/>
    </location>
</feature>
<dbReference type="Proteomes" id="UP001162131">
    <property type="component" value="Unassembled WGS sequence"/>
</dbReference>
<keyword evidence="1" id="KW-0812">Transmembrane</keyword>
<comment type="caution">
    <text evidence="2">The sequence shown here is derived from an EMBL/GenBank/DDBJ whole genome shotgun (WGS) entry which is preliminary data.</text>
</comment>
<reference evidence="2" key="1">
    <citation type="submission" date="2021-09" db="EMBL/GenBank/DDBJ databases">
        <authorList>
            <consortium name="AG Swart"/>
            <person name="Singh M."/>
            <person name="Singh A."/>
            <person name="Seah K."/>
            <person name="Emmerich C."/>
        </authorList>
    </citation>
    <scope>NUCLEOTIDE SEQUENCE</scope>
    <source>
        <strain evidence="2">ATCC30299</strain>
    </source>
</reference>
<feature type="transmembrane region" description="Helical" evidence="1">
    <location>
        <begin position="26"/>
        <end position="43"/>
    </location>
</feature>
<dbReference type="AlphaFoldDB" id="A0AAU9IMC4"/>
<sequence>MSSNFIKISKSIRLPTNSAIQQKIHLLYEFIQNFFFVFIDLIYNFDTINQWNNCLGSLHLLFAFSLIITPNATVKCSNNNKFQILLSFSFYIIFIQLIKLSFA</sequence>
<keyword evidence="1" id="KW-1133">Transmembrane helix</keyword>
<evidence type="ECO:0000313" key="3">
    <source>
        <dbReference type="Proteomes" id="UP001162131"/>
    </source>
</evidence>
<feature type="transmembrane region" description="Helical" evidence="1">
    <location>
        <begin position="55"/>
        <end position="72"/>
    </location>
</feature>
<keyword evidence="1" id="KW-0472">Membrane</keyword>
<organism evidence="2 3">
    <name type="scientific">Blepharisma stoltei</name>
    <dbReference type="NCBI Taxonomy" id="1481888"/>
    <lineage>
        <taxon>Eukaryota</taxon>
        <taxon>Sar</taxon>
        <taxon>Alveolata</taxon>
        <taxon>Ciliophora</taxon>
        <taxon>Postciliodesmatophora</taxon>
        <taxon>Heterotrichea</taxon>
        <taxon>Heterotrichida</taxon>
        <taxon>Blepharismidae</taxon>
        <taxon>Blepharisma</taxon>
    </lineage>
</organism>
<accession>A0AAU9IMC4</accession>
<evidence type="ECO:0000313" key="2">
    <source>
        <dbReference type="EMBL" id="CAG9310645.1"/>
    </source>
</evidence>
<keyword evidence="3" id="KW-1185">Reference proteome</keyword>
<gene>
    <name evidence="2" type="ORF">BSTOLATCC_MIC1487</name>
</gene>
<dbReference type="EMBL" id="CAJZBQ010000002">
    <property type="protein sequence ID" value="CAG9310645.1"/>
    <property type="molecule type" value="Genomic_DNA"/>
</dbReference>
<evidence type="ECO:0008006" key="4">
    <source>
        <dbReference type="Google" id="ProtNLM"/>
    </source>
</evidence>
<name>A0AAU9IMC4_9CILI</name>
<protein>
    <recommendedName>
        <fullName evidence="4">Transmembrane protein</fullName>
    </recommendedName>
</protein>
<evidence type="ECO:0000256" key="1">
    <source>
        <dbReference type="SAM" id="Phobius"/>
    </source>
</evidence>
<proteinExistence type="predicted"/>